<dbReference type="OrthoDB" id="3934656at2759"/>
<keyword evidence="4 5" id="KW-0408">Iron</keyword>
<keyword evidence="6" id="KW-0472">Membrane</keyword>
<gene>
    <name evidence="7" type="ORF">N7496_009240</name>
</gene>
<evidence type="ECO:0000256" key="5">
    <source>
        <dbReference type="PIRSR" id="PIRSR602401-1"/>
    </source>
</evidence>
<reference evidence="7" key="2">
    <citation type="journal article" date="2023" name="IMA Fungus">
        <title>Comparative genomic study of the Penicillium genus elucidates a diverse pangenome and 15 lateral gene transfer events.</title>
        <authorList>
            <person name="Petersen C."/>
            <person name="Sorensen T."/>
            <person name="Nielsen M.R."/>
            <person name="Sondergaard T.E."/>
            <person name="Sorensen J.L."/>
            <person name="Fitzpatrick D.A."/>
            <person name="Frisvad J.C."/>
            <person name="Nielsen K.L."/>
        </authorList>
    </citation>
    <scope>NUCLEOTIDE SEQUENCE</scope>
    <source>
        <strain evidence="7">IBT 29864</strain>
    </source>
</reference>
<accession>A0A9W9RNR6</accession>
<dbReference type="CDD" id="cd11060">
    <property type="entry name" value="CYP57A1-like"/>
    <property type="match status" value="1"/>
</dbReference>
<evidence type="ECO:0000313" key="8">
    <source>
        <dbReference type="Proteomes" id="UP001147782"/>
    </source>
</evidence>
<dbReference type="PANTHER" id="PTHR24305">
    <property type="entry name" value="CYTOCHROME P450"/>
    <property type="match status" value="1"/>
</dbReference>
<evidence type="ECO:0000256" key="2">
    <source>
        <dbReference type="ARBA" id="ARBA00010617"/>
    </source>
</evidence>
<reference evidence="7" key="1">
    <citation type="submission" date="2022-11" db="EMBL/GenBank/DDBJ databases">
        <authorList>
            <person name="Petersen C."/>
        </authorList>
    </citation>
    <scope>NUCLEOTIDE SEQUENCE</scope>
    <source>
        <strain evidence="7">IBT 29864</strain>
    </source>
</reference>
<dbReference type="GO" id="GO:0020037">
    <property type="term" value="F:heme binding"/>
    <property type="evidence" value="ECO:0007669"/>
    <property type="project" value="InterPro"/>
</dbReference>
<dbReference type="GeneID" id="81441333"/>
<dbReference type="InterPro" id="IPR050121">
    <property type="entry name" value="Cytochrome_P450_monoxygenase"/>
</dbReference>
<feature type="transmembrane region" description="Helical" evidence="6">
    <location>
        <begin position="46"/>
        <end position="63"/>
    </location>
</feature>
<name>A0A9W9RNR6_9EURO</name>
<feature type="binding site" description="axial binding residue" evidence="5">
    <location>
        <position position="474"/>
    </location>
    <ligand>
        <name>heme</name>
        <dbReference type="ChEBI" id="CHEBI:30413"/>
    </ligand>
    <ligandPart>
        <name>Fe</name>
        <dbReference type="ChEBI" id="CHEBI:18248"/>
    </ligandPart>
</feature>
<dbReference type="GO" id="GO:0004497">
    <property type="term" value="F:monooxygenase activity"/>
    <property type="evidence" value="ECO:0007669"/>
    <property type="project" value="InterPro"/>
</dbReference>
<evidence type="ECO:0000256" key="6">
    <source>
        <dbReference type="SAM" id="Phobius"/>
    </source>
</evidence>
<dbReference type="GO" id="GO:0016705">
    <property type="term" value="F:oxidoreductase activity, acting on paired donors, with incorporation or reduction of molecular oxygen"/>
    <property type="evidence" value="ECO:0007669"/>
    <property type="project" value="InterPro"/>
</dbReference>
<dbReference type="SUPFAM" id="SSF48264">
    <property type="entry name" value="Cytochrome P450"/>
    <property type="match status" value="1"/>
</dbReference>
<dbReference type="AlphaFoldDB" id="A0A9W9RNR6"/>
<sequence>GDFYSNAVKSIATPFLFVLHLFVAGLVDFNMALFPIPEAITSLNTRLAWGLFLIGTVVARVVYRRYWTPIRDIPGPFWGSFSSLWVVAQLWKGHLEDETIQLHKKHGYFVRIRDNEVSVSHPDAVRQLLHANIAKGPWYSIFSLPDYHYVNQMSELDPKRHIEKNRNVASGYALSNIIKSEPFVNNVIKLFTKAMDEHAKTGKPFEFDKWFNFYAFDVLGEVTFSKSFGFVETGTDIGNAISNTRALALYVAVMGHYTWLHNLTLGNPLLSRLGIQPSSHIFDTCLAAISARKENPEVRKDMMQQWLDMRAKYPDRMAESEIFGAAVANVGAGADTVSSTMQSLFYFLIKHPSVLQRLREEIDAAQARGELSDVVQYSEAAKLPYLQACIKEVYRYHSAVPSPLPRVVPKGGVTIAGRYFPEGIILSVNPWVYHRNPALFGEDCNTFNPDRWLEGDTKKMESFLIHWGAGYNQCPGRNLAHFEITKLSTTLVRDFEFELKNPNKEWEWTNHFTFVPWGWPCIISRR</sequence>
<evidence type="ECO:0008006" key="9">
    <source>
        <dbReference type="Google" id="ProtNLM"/>
    </source>
</evidence>
<evidence type="ECO:0000313" key="7">
    <source>
        <dbReference type="EMBL" id="KAJ5363527.1"/>
    </source>
</evidence>
<dbReference type="InterPro" id="IPR001128">
    <property type="entry name" value="Cyt_P450"/>
</dbReference>
<protein>
    <recommendedName>
        <fullName evidence="9">Cytochrome P450</fullName>
    </recommendedName>
</protein>
<keyword evidence="3 5" id="KW-0479">Metal-binding</keyword>
<evidence type="ECO:0000256" key="4">
    <source>
        <dbReference type="ARBA" id="ARBA00023004"/>
    </source>
</evidence>
<keyword evidence="8" id="KW-1185">Reference proteome</keyword>
<comment type="cofactor">
    <cofactor evidence="1 5">
        <name>heme</name>
        <dbReference type="ChEBI" id="CHEBI:30413"/>
    </cofactor>
</comment>
<dbReference type="EMBL" id="JAPZBS010000008">
    <property type="protein sequence ID" value="KAJ5363527.1"/>
    <property type="molecule type" value="Genomic_DNA"/>
</dbReference>
<feature type="non-terminal residue" evidence="7">
    <location>
        <position position="526"/>
    </location>
</feature>
<evidence type="ECO:0000256" key="1">
    <source>
        <dbReference type="ARBA" id="ARBA00001971"/>
    </source>
</evidence>
<dbReference type="Proteomes" id="UP001147782">
    <property type="component" value="Unassembled WGS sequence"/>
</dbReference>
<dbReference type="PRINTS" id="PR00385">
    <property type="entry name" value="P450"/>
</dbReference>
<dbReference type="InterPro" id="IPR036396">
    <property type="entry name" value="Cyt_P450_sf"/>
</dbReference>
<keyword evidence="5" id="KW-0349">Heme</keyword>
<comment type="caution">
    <text evidence="7">The sequence shown here is derived from an EMBL/GenBank/DDBJ whole genome shotgun (WGS) entry which is preliminary data.</text>
</comment>
<dbReference type="PRINTS" id="PR00463">
    <property type="entry name" value="EP450I"/>
</dbReference>
<dbReference type="GO" id="GO:0005506">
    <property type="term" value="F:iron ion binding"/>
    <property type="evidence" value="ECO:0007669"/>
    <property type="project" value="InterPro"/>
</dbReference>
<dbReference type="Gene3D" id="1.10.630.10">
    <property type="entry name" value="Cytochrome P450"/>
    <property type="match status" value="1"/>
</dbReference>
<proteinExistence type="inferred from homology"/>
<dbReference type="PANTHER" id="PTHR24305:SF232">
    <property type="entry name" value="P450, PUTATIVE (EUROFUNG)-RELATED"/>
    <property type="match status" value="1"/>
</dbReference>
<dbReference type="InterPro" id="IPR002401">
    <property type="entry name" value="Cyt_P450_E_grp-I"/>
</dbReference>
<dbReference type="GO" id="GO:0043386">
    <property type="term" value="P:mycotoxin biosynthetic process"/>
    <property type="evidence" value="ECO:0007669"/>
    <property type="project" value="UniProtKB-ARBA"/>
</dbReference>
<evidence type="ECO:0000256" key="3">
    <source>
        <dbReference type="ARBA" id="ARBA00022723"/>
    </source>
</evidence>
<organism evidence="7 8">
    <name type="scientific">Penicillium cataractarum</name>
    <dbReference type="NCBI Taxonomy" id="2100454"/>
    <lineage>
        <taxon>Eukaryota</taxon>
        <taxon>Fungi</taxon>
        <taxon>Dikarya</taxon>
        <taxon>Ascomycota</taxon>
        <taxon>Pezizomycotina</taxon>
        <taxon>Eurotiomycetes</taxon>
        <taxon>Eurotiomycetidae</taxon>
        <taxon>Eurotiales</taxon>
        <taxon>Aspergillaceae</taxon>
        <taxon>Penicillium</taxon>
    </lineage>
</organism>
<feature type="transmembrane region" description="Helical" evidence="6">
    <location>
        <begin position="12"/>
        <end position="34"/>
    </location>
</feature>
<comment type="similarity">
    <text evidence="2">Belongs to the cytochrome P450 family.</text>
</comment>
<dbReference type="FunFam" id="1.10.630.10:FF:000188">
    <property type="entry name" value="Cytochrome P450, putative (Eurofung)"/>
    <property type="match status" value="1"/>
</dbReference>
<keyword evidence="6" id="KW-1133">Transmembrane helix</keyword>
<dbReference type="RefSeq" id="XP_056551154.1">
    <property type="nucleotide sequence ID" value="XM_056702154.1"/>
</dbReference>
<keyword evidence="6" id="KW-0812">Transmembrane</keyword>
<dbReference type="Pfam" id="PF00067">
    <property type="entry name" value="p450"/>
    <property type="match status" value="1"/>
</dbReference>